<reference evidence="4 5" key="1">
    <citation type="journal article" date="2016" name="Genome Biol. Evol.">
        <title>Gene Family Evolution Reflects Adaptation to Soil Environmental Stressors in the Genome of the Collembolan Orchesella cincta.</title>
        <authorList>
            <person name="Faddeeva-Vakhrusheva A."/>
            <person name="Derks M.F."/>
            <person name="Anvar S.Y."/>
            <person name="Agamennone V."/>
            <person name="Suring W."/>
            <person name="Smit S."/>
            <person name="van Straalen N.M."/>
            <person name="Roelofs D."/>
        </authorList>
    </citation>
    <scope>NUCLEOTIDE SEQUENCE [LARGE SCALE GENOMIC DNA]</scope>
    <source>
        <tissue evidence="4">Mixed pool</tissue>
    </source>
</reference>
<dbReference type="SUPFAM" id="SSF48452">
    <property type="entry name" value="TPR-like"/>
    <property type="match status" value="1"/>
</dbReference>
<dbReference type="Gene3D" id="1.25.40.10">
    <property type="entry name" value="Tetratricopeptide repeat domain"/>
    <property type="match status" value="1"/>
</dbReference>
<dbReference type="PROSITE" id="PS50005">
    <property type="entry name" value="TPR"/>
    <property type="match status" value="1"/>
</dbReference>
<dbReference type="EMBL" id="LJIJ01000152">
    <property type="protein sequence ID" value="ODN01447.1"/>
    <property type="molecule type" value="Genomic_DNA"/>
</dbReference>
<protein>
    <submittedName>
        <fullName evidence="4">Uncharacterized protein</fullName>
    </submittedName>
</protein>
<comment type="caution">
    <text evidence="4">The sequence shown here is derived from an EMBL/GenBank/DDBJ whole genome shotgun (WGS) entry which is preliminary data.</text>
</comment>
<evidence type="ECO:0000256" key="1">
    <source>
        <dbReference type="PROSITE-ProRule" id="PRU00339"/>
    </source>
</evidence>
<evidence type="ECO:0000313" key="5">
    <source>
        <dbReference type="Proteomes" id="UP000094527"/>
    </source>
</evidence>
<dbReference type="InterPro" id="IPR019734">
    <property type="entry name" value="TPR_rpt"/>
</dbReference>
<name>A0A1D2N885_ORCCI</name>
<evidence type="ECO:0000313" key="4">
    <source>
        <dbReference type="EMBL" id="ODN01447.1"/>
    </source>
</evidence>
<keyword evidence="3" id="KW-0472">Membrane</keyword>
<keyword evidence="5" id="KW-1185">Reference proteome</keyword>
<dbReference type="InterPro" id="IPR011990">
    <property type="entry name" value="TPR-like_helical_dom_sf"/>
</dbReference>
<sequence>MVVVLPFLLKFICFCSVLGLDLLIELCFTVGWTCIAVSILLLCLFAVRCFYLEVILSHRERALLLKIQLQLLKEKVASELLWCGIKIWSLFKRGHNNGENEKNKNFGKRDFETRVVRFAFIMACSVPLHPSEDEKESFITIPMMSTNRRPQGRLQPNCHIAWIDEMIPDLLAPDMKQKLFKGIVVKTLDWITDSKDIIVAASTTLNTRLMLAAFNAYLSNYTEALEWMSEATKSLEGMAFECDTHSLAYKYLIGANVNMIEEMMHVEAGINVIADTREVSQFLPNTFDLENDKFQAVLAVSKGMLAFQMRCEDSQLSNFKTATILDGQTAEWHRLLYKGMRSRRRKMYPGSCPSLEEIEAITKAYDLEPNCCLNQTHYACMLDEKMKGRRDFLIGETKEGIAEEVIELMLKAIEKNSEDRWAHIRLAEIYGYGDYPHLDTKNGEKLFEECEERWPDSSMVLHKFGKYYQKHNNWIKALEYYRRGLDADVDNFPCLMDYLKCIANNLRDEEQLLILIDQCIPKTITRGYWDIIGNYTIDVNELITLLSRMLPDEDSDYDIKKKRAIKNLIDELRFSGNERPVRVPAYHQYYYPKPLSSRIRSSSVCSLDSVASSDSYATAKSFWSIATSAPSSSPFDNDNNWRNGTPLEDPRGIFSGYEQQPKERFDYVYLPPPPGAYRPPYNASARGPTKKSEADSDNDWRR</sequence>
<dbReference type="AlphaFoldDB" id="A0A1D2N885"/>
<keyword evidence="1" id="KW-0802">TPR repeat</keyword>
<feature type="region of interest" description="Disordered" evidence="2">
    <location>
        <begin position="629"/>
        <end position="702"/>
    </location>
</feature>
<dbReference type="Proteomes" id="UP000094527">
    <property type="component" value="Unassembled WGS sequence"/>
</dbReference>
<gene>
    <name evidence="4" type="ORF">Ocin01_05249</name>
</gene>
<feature type="compositionally biased region" description="Polar residues" evidence="2">
    <location>
        <begin position="629"/>
        <end position="643"/>
    </location>
</feature>
<keyword evidence="3" id="KW-1133">Transmembrane helix</keyword>
<evidence type="ECO:0000256" key="3">
    <source>
        <dbReference type="SAM" id="Phobius"/>
    </source>
</evidence>
<feature type="transmembrane region" description="Helical" evidence="3">
    <location>
        <begin position="29"/>
        <end position="51"/>
    </location>
</feature>
<evidence type="ECO:0000256" key="2">
    <source>
        <dbReference type="SAM" id="MobiDB-lite"/>
    </source>
</evidence>
<accession>A0A1D2N885</accession>
<feature type="repeat" description="TPR" evidence="1">
    <location>
        <begin position="458"/>
        <end position="491"/>
    </location>
</feature>
<proteinExistence type="predicted"/>
<organism evidence="4 5">
    <name type="scientific">Orchesella cincta</name>
    <name type="common">Springtail</name>
    <name type="synonym">Podura cincta</name>
    <dbReference type="NCBI Taxonomy" id="48709"/>
    <lineage>
        <taxon>Eukaryota</taxon>
        <taxon>Metazoa</taxon>
        <taxon>Ecdysozoa</taxon>
        <taxon>Arthropoda</taxon>
        <taxon>Hexapoda</taxon>
        <taxon>Collembola</taxon>
        <taxon>Entomobryomorpha</taxon>
        <taxon>Entomobryoidea</taxon>
        <taxon>Orchesellidae</taxon>
        <taxon>Orchesellinae</taxon>
        <taxon>Orchesella</taxon>
    </lineage>
</organism>
<keyword evidence="3" id="KW-0812">Transmembrane</keyword>
<feature type="compositionally biased region" description="Basic and acidic residues" evidence="2">
    <location>
        <begin position="690"/>
        <end position="702"/>
    </location>
</feature>